<feature type="signal peptide" evidence="7">
    <location>
        <begin position="1"/>
        <end position="16"/>
    </location>
</feature>
<comment type="subcellular location">
    <subcellularLocation>
        <location evidence="6">Cell outer membrane</location>
        <topology evidence="6">Lipid-anchor</topology>
    </subcellularLocation>
</comment>
<evidence type="ECO:0000256" key="2">
    <source>
        <dbReference type="ARBA" id="ARBA00023136"/>
    </source>
</evidence>
<dbReference type="AlphaFoldDB" id="A0A1B4V5H2"/>
<keyword evidence="3 6" id="KW-0564">Palmitate</keyword>
<evidence type="ECO:0000256" key="5">
    <source>
        <dbReference type="ARBA" id="ARBA00023288"/>
    </source>
</evidence>
<dbReference type="NCBIfam" id="TIGR03302">
    <property type="entry name" value="OM_YfiO"/>
    <property type="match status" value="1"/>
</dbReference>
<dbReference type="EMBL" id="AP014936">
    <property type="protein sequence ID" value="BAU48786.1"/>
    <property type="molecule type" value="Genomic_DNA"/>
</dbReference>
<comment type="function">
    <text evidence="6">Part of the outer membrane protein assembly complex, which is involved in assembly and insertion of beta-barrel proteins into the outer membrane.</text>
</comment>
<keyword evidence="2 6" id="KW-0472">Membrane</keyword>
<dbReference type="PANTHER" id="PTHR37423:SF1">
    <property type="entry name" value="OUTER MEMBRANE PROTEIN ASSEMBLY FACTOR BAMD"/>
    <property type="match status" value="1"/>
</dbReference>
<dbReference type="Pfam" id="PF13525">
    <property type="entry name" value="YfiO"/>
    <property type="match status" value="1"/>
</dbReference>
<evidence type="ECO:0000256" key="7">
    <source>
        <dbReference type="SAM" id="SignalP"/>
    </source>
</evidence>
<organism evidence="9 10">
    <name type="scientific">Sulfurifustis variabilis</name>
    <dbReference type="NCBI Taxonomy" id="1675686"/>
    <lineage>
        <taxon>Bacteria</taxon>
        <taxon>Pseudomonadati</taxon>
        <taxon>Pseudomonadota</taxon>
        <taxon>Gammaproteobacteria</taxon>
        <taxon>Acidiferrobacterales</taxon>
        <taxon>Acidiferrobacteraceae</taxon>
        <taxon>Sulfurifustis</taxon>
    </lineage>
</organism>
<dbReference type="OrthoDB" id="9779191at2"/>
<evidence type="ECO:0000256" key="1">
    <source>
        <dbReference type="ARBA" id="ARBA00022729"/>
    </source>
</evidence>
<dbReference type="Gene3D" id="1.25.40.10">
    <property type="entry name" value="Tetratricopeptide repeat domain"/>
    <property type="match status" value="1"/>
</dbReference>
<dbReference type="Proteomes" id="UP000218899">
    <property type="component" value="Chromosome"/>
</dbReference>
<keyword evidence="1 6" id="KW-0732">Signal</keyword>
<accession>A0A1B4V5H2</accession>
<evidence type="ECO:0000313" key="9">
    <source>
        <dbReference type="EMBL" id="BAU48786.1"/>
    </source>
</evidence>
<protein>
    <recommendedName>
        <fullName evidence="6">Outer membrane protein assembly factor BamD</fullName>
    </recommendedName>
</protein>
<comment type="similarity">
    <text evidence="6">Belongs to the BamD family.</text>
</comment>
<feature type="chain" id="PRO_5009003930" description="Outer membrane protein assembly factor BamD" evidence="7">
    <location>
        <begin position="17"/>
        <end position="259"/>
    </location>
</feature>
<dbReference type="InterPro" id="IPR017689">
    <property type="entry name" value="BamD"/>
</dbReference>
<evidence type="ECO:0000256" key="6">
    <source>
        <dbReference type="HAMAP-Rule" id="MF_00922"/>
    </source>
</evidence>
<sequence length="259" mass="29721">MTLRRLPLLLAFLALAACTSITDPTKDWTPERFYAEAKDRMDDGDWAAAIKHLETLEARYPYGRYAEQAQLEIAYAYYKDQEPALALAAADRFIRQHPTHPNVDYAYYLKGLVNFRGSKNFVYWLLGVEDDLSDRDPKGARDSYNAFRELVERFPNSRYAPDAAQRMAYLFDAQARYEVKVARFYFDRGAYVAAVNRCKQALENFPRTPATEDALGIQAMAYKRMGMDGLLTDTLRVLERNFPESRYLVEIRSIGADAG</sequence>
<comment type="subunit">
    <text evidence="6">Part of the Bam complex.</text>
</comment>
<dbReference type="SUPFAM" id="SSF48452">
    <property type="entry name" value="TPR-like"/>
    <property type="match status" value="1"/>
</dbReference>
<name>A0A1B4V5H2_9GAMM</name>
<dbReference type="PROSITE" id="PS51257">
    <property type="entry name" value="PROKAR_LIPOPROTEIN"/>
    <property type="match status" value="1"/>
</dbReference>
<dbReference type="InterPro" id="IPR039565">
    <property type="entry name" value="BamD-like"/>
</dbReference>
<proteinExistence type="inferred from homology"/>
<dbReference type="CDD" id="cd15830">
    <property type="entry name" value="BamD"/>
    <property type="match status" value="1"/>
</dbReference>
<evidence type="ECO:0000256" key="4">
    <source>
        <dbReference type="ARBA" id="ARBA00023237"/>
    </source>
</evidence>
<dbReference type="InterPro" id="IPR011990">
    <property type="entry name" value="TPR-like_helical_dom_sf"/>
</dbReference>
<keyword evidence="5 6" id="KW-0449">Lipoprotein</keyword>
<gene>
    <name evidence="6" type="primary">bamD</name>
    <name evidence="9" type="ORF">SVA_2236</name>
</gene>
<evidence type="ECO:0000256" key="3">
    <source>
        <dbReference type="ARBA" id="ARBA00023139"/>
    </source>
</evidence>
<dbReference type="RefSeq" id="WP_096461263.1">
    <property type="nucleotide sequence ID" value="NZ_AP014936.1"/>
</dbReference>
<keyword evidence="10" id="KW-1185">Reference proteome</keyword>
<keyword evidence="4 6" id="KW-0998">Cell outer membrane</keyword>
<dbReference type="PANTHER" id="PTHR37423">
    <property type="entry name" value="SOLUBLE LYTIC MUREIN TRANSGLYCOSYLASE-RELATED"/>
    <property type="match status" value="1"/>
</dbReference>
<evidence type="ECO:0000259" key="8">
    <source>
        <dbReference type="Pfam" id="PF13525"/>
    </source>
</evidence>
<dbReference type="GO" id="GO:0043165">
    <property type="term" value="P:Gram-negative-bacterium-type cell outer membrane assembly"/>
    <property type="evidence" value="ECO:0007669"/>
    <property type="project" value="UniProtKB-UniRule"/>
</dbReference>
<dbReference type="GO" id="GO:0051205">
    <property type="term" value="P:protein insertion into membrane"/>
    <property type="evidence" value="ECO:0007669"/>
    <property type="project" value="UniProtKB-UniRule"/>
</dbReference>
<dbReference type="GO" id="GO:1990063">
    <property type="term" value="C:Bam protein complex"/>
    <property type="evidence" value="ECO:0007669"/>
    <property type="project" value="TreeGrafter"/>
</dbReference>
<dbReference type="KEGG" id="sva:SVA_2236"/>
<feature type="domain" description="Outer membrane lipoprotein BamD-like" evidence="8">
    <location>
        <begin position="28"/>
        <end position="229"/>
    </location>
</feature>
<reference evidence="9 10" key="1">
    <citation type="submission" date="2015-08" db="EMBL/GenBank/DDBJ databases">
        <title>Complete genome sequence of Sulfurifustis variabilis.</title>
        <authorList>
            <person name="Miura A."/>
            <person name="Kojima H."/>
            <person name="Fukui M."/>
        </authorList>
    </citation>
    <scope>NUCLEOTIDE SEQUENCE [LARGE SCALE GENOMIC DNA]</scope>
    <source>
        <strain evidence="10">skN76</strain>
    </source>
</reference>
<dbReference type="HAMAP" id="MF_00922">
    <property type="entry name" value="OM_assembly_BamD"/>
    <property type="match status" value="1"/>
</dbReference>
<evidence type="ECO:0000313" key="10">
    <source>
        <dbReference type="Proteomes" id="UP000218899"/>
    </source>
</evidence>